<accession>A0ABV1F2G4</accession>
<reference evidence="4 5" key="1">
    <citation type="submission" date="2024-03" db="EMBL/GenBank/DDBJ databases">
        <title>Human intestinal bacterial collection.</title>
        <authorList>
            <person name="Pauvert C."/>
            <person name="Hitch T.C.A."/>
            <person name="Clavel T."/>
        </authorList>
    </citation>
    <scope>NUCLEOTIDE SEQUENCE [LARGE SCALE GENOMIC DNA]</scope>
    <source>
        <strain evidence="4 5">CLA-SR-H024</strain>
    </source>
</reference>
<sequence length="321" mass="35538">MASIKNKQDGDKMVKMILDCDTGIDDALAIGYAVHSPEIELLGITVCYGMAPVDYTYRNAKKIVQLLGNDIGVWKGAEKPLVLEKEYNGLIHGMDGLGNTLGNVQPEDLVDCPSLHAVDYLIEKIYEYKEELTLVVTGPLTNLALAIKKDPNIINLVGKVVSMGGALTTPGNVNRYAEANYAIDPHAANYVYKTNIPITMVGLDVTRKTLLTTEDVANWKQKGTELSCFFAEFTQYYLDAYKKIHPYLKGCALHDPLAIAVGKDPSFVQTIPIHLEVEVEGVSAGRTIEDLYREESNPLQTEVSIKVDAERFMEDFYKNIV</sequence>
<feature type="domain" description="Inosine/uridine-preferring nucleoside hydrolase" evidence="3">
    <location>
        <begin position="16"/>
        <end position="314"/>
    </location>
</feature>
<evidence type="ECO:0000313" key="5">
    <source>
        <dbReference type="Proteomes" id="UP001465426"/>
    </source>
</evidence>
<dbReference type="InterPro" id="IPR023186">
    <property type="entry name" value="IUNH"/>
</dbReference>
<evidence type="ECO:0000313" key="4">
    <source>
        <dbReference type="EMBL" id="MEQ2467546.1"/>
    </source>
</evidence>
<keyword evidence="2" id="KW-0326">Glycosidase</keyword>
<gene>
    <name evidence="4" type="ORF">WMO63_17975</name>
</gene>
<evidence type="ECO:0000256" key="1">
    <source>
        <dbReference type="ARBA" id="ARBA00022801"/>
    </source>
</evidence>
<dbReference type="InterPro" id="IPR036452">
    <property type="entry name" value="Ribo_hydro-like"/>
</dbReference>
<dbReference type="InterPro" id="IPR001910">
    <property type="entry name" value="Inosine/uridine_hydrolase_dom"/>
</dbReference>
<dbReference type="EMBL" id="JBBMFN010000055">
    <property type="protein sequence ID" value="MEQ2467546.1"/>
    <property type="molecule type" value="Genomic_DNA"/>
</dbReference>
<comment type="caution">
    <text evidence="4">The sequence shown here is derived from an EMBL/GenBank/DDBJ whole genome shotgun (WGS) entry which is preliminary data.</text>
</comment>
<dbReference type="Proteomes" id="UP001465426">
    <property type="component" value="Unassembled WGS sequence"/>
</dbReference>
<dbReference type="PANTHER" id="PTHR12304:SF4">
    <property type="entry name" value="URIDINE NUCLEOSIDASE"/>
    <property type="match status" value="1"/>
</dbReference>
<name>A0ABV1F2G4_9BACI</name>
<protein>
    <submittedName>
        <fullName evidence="4">Nucleoside hydrolase</fullName>
    </submittedName>
</protein>
<dbReference type="PANTHER" id="PTHR12304">
    <property type="entry name" value="INOSINE-URIDINE PREFERRING NUCLEOSIDE HYDROLASE"/>
    <property type="match status" value="1"/>
</dbReference>
<keyword evidence="1 4" id="KW-0378">Hydrolase</keyword>
<dbReference type="GO" id="GO:0016787">
    <property type="term" value="F:hydrolase activity"/>
    <property type="evidence" value="ECO:0007669"/>
    <property type="project" value="UniProtKB-KW"/>
</dbReference>
<evidence type="ECO:0000259" key="3">
    <source>
        <dbReference type="Pfam" id="PF01156"/>
    </source>
</evidence>
<dbReference type="Gene3D" id="3.90.245.10">
    <property type="entry name" value="Ribonucleoside hydrolase-like"/>
    <property type="match status" value="1"/>
</dbReference>
<keyword evidence="5" id="KW-1185">Reference proteome</keyword>
<evidence type="ECO:0000256" key="2">
    <source>
        <dbReference type="ARBA" id="ARBA00023295"/>
    </source>
</evidence>
<dbReference type="Pfam" id="PF01156">
    <property type="entry name" value="IU_nuc_hydro"/>
    <property type="match status" value="1"/>
</dbReference>
<organism evidence="4 5">
    <name type="scientific">Niallia hominis</name>
    <dbReference type="NCBI Taxonomy" id="3133173"/>
    <lineage>
        <taxon>Bacteria</taxon>
        <taxon>Bacillati</taxon>
        <taxon>Bacillota</taxon>
        <taxon>Bacilli</taxon>
        <taxon>Bacillales</taxon>
        <taxon>Bacillaceae</taxon>
        <taxon>Niallia</taxon>
    </lineage>
</organism>
<proteinExistence type="predicted"/>
<dbReference type="CDD" id="cd02650">
    <property type="entry name" value="nuc_hydro_CaPnhB"/>
    <property type="match status" value="1"/>
</dbReference>
<dbReference type="SUPFAM" id="SSF53590">
    <property type="entry name" value="Nucleoside hydrolase"/>
    <property type="match status" value="1"/>
</dbReference>